<proteinExistence type="predicted"/>
<name>A0A1Z2KXU0_9ACTN</name>
<gene>
    <name evidence="1" type="ORF">SMD11_1212</name>
</gene>
<evidence type="ECO:0000313" key="2">
    <source>
        <dbReference type="Proteomes" id="UP000195755"/>
    </source>
</evidence>
<evidence type="ECO:0000313" key="1">
    <source>
        <dbReference type="EMBL" id="ARZ66873.1"/>
    </source>
</evidence>
<protein>
    <submittedName>
        <fullName evidence="1">Uncharacterized protein</fullName>
    </submittedName>
</protein>
<dbReference type="KEGG" id="salj:SMD11_1212"/>
<sequence>MRAQVRRVWYKITSHPDVPARVSGSCLGENCKWSLAPTAETMAAGEEMMKHTAATGHNRFQRFIEDEAVVSLTETGERMRRTLRNDRELVEKPYAKSVLAARARTQQRAAEVAAEHARAE</sequence>
<dbReference type="AlphaFoldDB" id="A0A1Z2KXU0"/>
<dbReference type="Proteomes" id="UP000195755">
    <property type="component" value="Chromosome"/>
</dbReference>
<dbReference type="EMBL" id="CP021744">
    <property type="protein sequence ID" value="ARZ66873.1"/>
    <property type="molecule type" value="Genomic_DNA"/>
</dbReference>
<reference evidence="1 2" key="1">
    <citation type="submission" date="2017-06" db="EMBL/GenBank/DDBJ databases">
        <title>Streptomyces albireticuli Genome sequencing and assembly.</title>
        <authorList>
            <person name="Wang Y."/>
            <person name="Du B."/>
            <person name="Ding Y."/>
            <person name="Liu H."/>
            <person name="Hou Q."/>
            <person name="Liu K."/>
            <person name="Yao L."/>
            <person name="Wang C."/>
        </authorList>
    </citation>
    <scope>NUCLEOTIDE SEQUENCE [LARGE SCALE GENOMIC DNA]</scope>
    <source>
        <strain evidence="1 2">MDJK11</strain>
    </source>
</reference>
<organism evidence="1 2">
    <name type="scientific">Streptomyces albireticuli</name>
    <dbReference type="NCBI Taxonomy" id="1940"/>
    <lineage>
        <taxon>Bacteria</taxon>
        <taxon>Bacillati</taxon>
        <taxon>Actinomycetota</taxon>
        <taxon>Actinomycetes</taxon>
        <taxon>Kitasatosporales</taxon>
        <taxon>Streptomycetaceae</taxon>
        <taxon>Streptomyces</taxon>
    </lineage>
</organism>
<accession>A0A1Z2KXU0</accession>